<dbReference type="Proteomes" id="UP000263012">
    <property type="component" value="Chromosome"/>
</dbReference>
<dbReference type="GeneID" id="37876557"/>
<organism evidence="1 2">
    <name type="scientific">Halalkaliarchaeum desulfuricum</name>
    <dbReference type="NCBI Taxonomy" id="2055893"/>
    <lineage>
        <taxon>Archaea</taxon>
        <taxon>Methanobacteriati</taxon>
        <taxon>Methanobacteriota</taxon>
        <taxon>Stenosarchaea group</taxon>
        <taxon>Halobacteria</taxon>
        <taxon>Halobacteriales</taxon>
        <taxon>Haloferacaceae</taxon>
        <taxon>Halalkaliarchaeum</taxon>
    </lineage>
</organism>
<proteinExistence type="predicted"/>
<accession>A0A343TFK5</accession>
<reference evidence="2" key="1">
    <citation type="submission" date="2017-11" db="EMBL/GenBank/DDBJ databases">
        <title>Phenotypic and genomic properties of facultatively anaerobic sulfur-reducing natronoarchaea from hypersaline soda lakes.</title>
        <authorList>
            <person name="Sorokin D.Y."/>
            <person name="Kublanov I.V."/>
            <person name="Roman P."/>
            <person name="Sinninghe Damste J.S."/>
            <person name="Golyshin P.N."/>
            <person name="Rojo D."/>
            <person name="Ciordia S."/>
            <person name="Mena M.D.C."/>
            <person name="Ferrer M."/>
            <person name="Messina E."/>
            <person name="Smedile F."/>
            <person name="La Spada G."/>
            <person name="La Cono V."/>
            <person name="Yakimov M.M."/>
        </authorList>
    </citation>
    <scope>NUCLEOTIDE SEQUENCE [LARGE SCALE GENOMIC DNA]</scope>
    <source>
        <strain evidence="2">AArc-Sl</strain>
    </source>
</reference>
<dbReference type="EMBL" id="CP025066">
    <property type="protein sequence ID" value="AUX07877.1"/>
    <property type="molecule type" value="Genomic_DNA"/>
</dbReference>
<dbReference type="InterPro" id="IPR043832">
    <property type="entry name" value="DUF5809"/>
</dbReference>
<evidence type="ECO:0000313" key="1">
    <source>
        <dbReference type="EMBL" id="AUX07877.1"/>
    </source>
</evidence>
<protein>
    <submittedName>
        <fullName evidence="1">Uncharacterized protein</fullName>
    </submittedName>
</protein>
<sequence length="138" mass="15430">METTGVYEPETIEEAREAYREAGPAAKVVVRETASAMAFDSAEYESRVTSEVVETARDALFASLLSVRVGSREEFEEWCADRPSYDSRVVGGENVDRVVWHAAPFTEEIVAATFQDAREAAIATVRRQAFGEIYRDRL</sequence>
<dbReference type="OrthoDB" id="191500at2157"/>
<dbReference type="Pfam" id="PF19125">
    <property type="entry name" value="DUF5809"/>
    <property type="match status" value="1"/>
</dbReference>
<dbReference type="RefSeq" id="WP_119813896.1">
    <property type="nucleotide sequence ID" value="NZ_CP025066.1"/>
</dbReference>
<evidence type="ECO:0000313" key="2">
    <source>
        <dbReference type="Proteomes" id="UP000263012"/>
    </source>
</evidence>
<keyword evidence="2" id="KW-1185">Reference proteome</keyword>
<dbReference type="AlphaFoldDB" id="A0A343TFK5"/>
<name>A0A343TFK5_9EURY</name>
<gene>
    <name evidence="1" type="ORF">AArcSl_0222</name>
</gene>
<dbReference type="KEGG" id="hdf:AArcSl_0222"/>